<keyword evidence="1" id="KW-0472">Membrane</keyword>
<feature type="transmembrane region" description="Helical" evidence="1">
    <location>
        <begin position="168"/>
        <end position="185"/>
    </location>
</feature>
<dbReference type="KEGG" id="ahel:Q31a_30380"/>
<feature type="transmembrane region" description="Helical" evidence="1">
    <location>
        <begin position="191"/>
        <end position="208"/>
    </location>
</feature>
<evidence type="ECO:0000313" key="2">
    <source>
        <dbReference type="EMBL" id="QDV24717.1"/>
    </source>
</evidence>
<feature type="transmembrane region" description="Helical" evidence="1">
    <location>
        <begin position="50"/>
        <end position="69"/>
    </location>
</feature>
<dbReference type="RefSeq" id="WP_197356813.1">
    <property type="nucleotide sequence ID" value="NZ_CP036298.1"/>
</dbReference>
<feature type="transmembrane region" description="Helical" evidence="1">
    <location>
        <begin position="14"/>
        <end position="30"/>
    </location>
</feature>
<accession>A0A518G804</accession>
<feature type="transmembrane region" description="Helical" evidence="1">
    <location>
        <begin position="341"/>
        <end position="360"/>
    </location>
</feature>
<evidence type="ECO:0008006" key="4">
    <source>
        <dbReference type="Google" id="ProtNLM"/>
    </source>
</evidence>
<gene>
    <name evidence="2" type="ORF">Q31a_30380</name>
</gene>
<keyword evidence="1" id="KW-1133">Transmembrane helix</keyword>
<keyword evidence="1" id="KW-0812">Transmembrane</keyword>
<feature type="transmembrane region" description="Helical" evidence="1">
    <location>
        <begin position="392"/>
        <end position="413"/>
    </location>
</feature>
<feature type="transmembrane region" description="Helical" evidence="1">
    <location>
        <begin position="367"/>
        <end position="386"/>
    </location>
</feature>
<organism evidence="2 3">
    <name type="scientific">Aureliella helgolandensis</name>
    <dbReference type="NCBI Taxonomy" id="2527968"/>
    <lineage>
        <taxon>Bacteria</taxon>
        <taxon>Pseudomonadati</taxon>
        <taxon>Planctomycetota</taxon>
        <taxon>Planctomycetia</taxon>
        <taxon>Pirellulales</taxon>
        <taxon>Pirellulaceae</taxon>
        <taxon>Aureliella</taxon>
    </lineage>
</organism>
<dbReference type="EMBL" id="CP036298">
    <property type="protein sequence ID" value="QDV24717.1"/>
    <property type="molecule type" value="Genomic_DNA"/>
</dbReference>
<reference evidence="2 3" key="1">
    <citation type="submission" date="2019-02" db="EMBL/GenBank/DDBJ databases">
        <title>Deep-cultivation of Planctomycetes and their phenomic and genomic characterization uncovers novel biology.</title>
        <authorList>
            <person name="Wiegand S."/>
            <person name="Jogler M."/>
            <person name="Boedeker C."/>
            <person name="Pinto D."/>
            <person name="Vollmers J."/>
            <person name="Rivas-Marin E."/>
            <person name="Kohn T."/>
            <person name="Peeters S.H."/>
            <person name="Heuer A."/>
            <person name="Rast P."/>
            <person name="Oberbeckmann S."/>
            <person name="Bunk B."/>
            <person name="Jeske O."/>
            <person name="Meyerdierks A."/>
            <person name="Storesund J.E."/>
            <person name="Kallscheuer N."/>
            <person name="Luecker S."/>
            <person name="Lage O.M."/>
            <person name="Pohl T."/>
            <person name="Merkel B.J."/>
            <person name="Hornburger P."/>
            <person name="Mueller R.-W."/>
            <person name="Bruemmer F."/>
            <person name="Labrenz M."/>
            <person name="Spormann A.M."/>
            <person name="Op den Camp H."/>
            <person name="Overmann J."/>
            <person name="Amann R."/>
            <person name="Jetten M.S.M."/>
            <person name="Mascher T."/>
            <person name="Medema M.H."/>
            <person name="Devos D.P."/>
            <person name="Kaster A.-K."/>
            <person name="Ovreas L."/>
            <person name="Rohde M."/>
            <person name="Galperin M.Y."/>
            <person name="Jogler C."/>
        </authorList>
    </citation>
    <scope>NUCLEOTIDE SEQUENCE [LARGE SCALE GENOMIC DNA]</scope>
    <source>
        <strain evidence="2 3">Q31a</strain>
    </source>
</reference>
<feature type="transmembrane region" description="Helical" evidence="1">
    <location>
        <begin position="220"/>
        <end position="238"/>
    </location>
</feature>
<evidence type="ECO:0000256" key="1">
    <source>
        <dbReference type="SAM" id="Phobius"/>
    </source>
</evidence>
<dbReference type="AlphaFoldDB" id="A0A518G804"/>
<name>A0A518G804_9BACT</name>
<dbReference type="Proteomes" id="UP000318017">
    <property type="component" value="Chromosome"/>
</dbReference>
<proteinExistence type="predicted"/>
<protein>
    <recommendedName>
        <fullName evidence="4">Oligosaccharide repeat unit polymerase</fullName>
    </recommendedName>
</protein>
<dbReference type="NCBIfam" id="TIGR04370">
    <property type="entry name" value="glyco_rpt_poly"/>
    <property type="match status" value="1"/>
</dbReference>
<sequence length="429" mass="47839">MNPKLNSLWWLRPSWLYFLAVGGTLLVAYLQREHDYVLYGTPKYFDFNHLLLGLGAVAVFLLGCQLGHATGKTSSGLNPTSDPVLKRCFWGLFSLSCFGYMVWLAIGIGRGFSLAMLPDLLFGEDVQVDATIREAYFGTIPGITTCSQFSLAAVPIGMWLYLRGHQHLLWPLTALLGIAFARAILLGERLAFIEILLPMCILYFQQKVVGRQYSPPVHSFLQALPILAVLGLLSFFAISESFRSWKYYEDEFDSIAEFTLWRVGGYYTAAHNNGVMASRLNVQLPLPYSTFYSLWNFPGVADSPISYSKLTGVDPDRVFEDLLHNYATPELNNGGGVFQPLLDFGTAGFLVFWTFCGFASGRLYRGFTANTIAGICFYPLVVIAILETPRLLYFSSTRTFPGIVALLAVVWIVEYRSATLSRASAQPLE</sequence>
<feature type="transmembrane region" description="Helical" evidence="1">
    <location>
        <begin position="89"/>
        <end position="108"/>
    </location>
</feature>
<evidence type="ECO:0000313" key="3">
    <source>
        <dbReference type="Proteomes" id="UP000318017"/>
    </source>
</evidence>
<keyword evidence="3" id="KW-1185">Reference proteome</keyword>